<feature type="transmembrane region" description="Helical" evidence="6">
    <location>
        <begin position="256"/>
        <end position="276"/>
    </location>
</feature>
<sequence>MKQEEEPITGLPENAFRELKPGEVYNPLMSPDKKYSEVNAWSVTWGILMAILFSAAAAYLGLKVGQVFEAAIPIAIIAVGVSGAAKRKNALGENVIIQSIGASSGVIVAGAIFTLPALYILQETYPKEITVTFAQVFISSLLGGVLGILFLIPFRKYFVSDMHGKYPFPEATATTQVLVSGEKGGSQAKPLLMAGIIGGLYDFIVATFGWWNENFTTRVCGFGEMLAEKAKLVFKVNTGAAVLGLGYIVGLKYASIICAGSLAVWWIIIPGMSMIWGDSVLNQWNPEITATIGAMAPEEIFKYYAKSIGIGGIAMAGIIGIIKSWGIIKSAVGLAAKEMGGKSNVEASVKRTQRDISMKIIAIGSIITLLLVVLFFYFDVMQGNLTHTIVAILLVAGIAFLFTTVAANAIAIVGTNPVSGMTLMTLILASVVMVAVGLKGPEGMVAALVMGGVVCTALSMAGGFITDLKIGYWLGSTPAKQETWKFLGTIVSAATVGGVMIILNKTYGFTSGQLAAPQANAMAAVIEPLMNGVGAPWLLYGIGAVLAVILNFCKIPALAFALGMFIPLELNVPLVVGGAINWYVTSRSKDAALNAERGEKGTLLASGFIAGGALMGVASAAMRFGGINLVNDAWLQNTWSEVLALGAYAILIFYLIKASMKTK</sequence>
<dbReference type="RefSeq" id="WP_005829422.1">
    <property type="nucleotide sequence ID" value="NZ_JNHN01000172.1"/>
</dbReference>
<gene>
    <name evidence="7" type="ORF">M094_0915</name>
</gene>
<feature type="transmembrane region" description="Helical" evidence="6">
    <location>
        <begin position="390"/>
        <end position="413"/>
    </location>
</feature>
<dbReference type="PANTHER" id="PTHR31645">
    <property type="entry name" value="OLIGOPEPTIDE TRANSPORTER YGL114W-RELATED"/>
    <property type="match status" value="1"/>
</dbReference>
<dbReference type="GO" id="GO:0035673">
    <property type="term" value="F:oligopeptide transmembrane transporter activity"/>
    <property type="evidence" value="ECO:0007669"/>
    <property type="project" value="InterPro"/>
</dbReference>
<feature type="transmembrane region" description="Helical" evidence="6">
    <location>
        <begin position="67"/>
        <end position="85"/>
    </location>
</feature>
<dbReference type="NCBIfam" id="TIGR00733">
    <property type="entry name" value="OPT family oligopeptide transporter"/>
    <property type="match status" value="1"/>
</dbReference>
<name>A0A078S2Q5_BACUN</name>
<evidence type="ECO:0000313" key="7">
    <source>
        <dbReference type="EMBL" id="KDS51016.1"/>
    </source>
</evidence>
<dbReference type="Pfam" id="PF03169">
    <property type="entry name" value="OPT"/>
    <property type="match status" value="1"/>
</dbReference>
<dbReference type="InterPro" id="IPR004813">
    <property type="entry name" value="OPT"/>
</dbReference>
<dbReference type="GeneID" id="99752039"/>
<evidence type="ECO:0000256" key="1">
    <source>
        <dbReference type="ARBA" id="ARBA00004141"/>
    </source>
</evidence>
<feature type="transmembrane region" description="Helical" evidence="6">
    <location>
        <begin position="133"/>
        <end position="152"/>
    </location>
</feature>
<feature type="transmembrane region" description="Helical" evidence="6">
    <location>
        <begin position="603"/>
        <end position="626"/>
    </location>
</feature>
<feature type="transmembrane region" description="Helical" evidence="6">
    <location>
        <begin position="38"/>
        <end position="61"/>
    </location>
</feature>
<feature type="transmembrane region" description="Helical" evidence="6">
    <location>
        <begin position="97"/>
        <end position="121"/>
    </location>
</feature>
<dbReference type="Proteomes" id="UP000028013">
    <property type="component" value="Unassembled WGS sequence"/>
</dbReference>
<dbReference type="PATRIC" id="fig|1339349.3.peg.2148"/>
<feature type="transmembrane region" description="Helical" evidence="6">
    <location>
        <begin position="360"/>
        <end position="378"/>
    </location>
</feature>
<evidence type="ECO:0000256" key="2">
    <source>
        <dbReference type="ARBA" id="ARBA00022448"/>
    </source>
</evidence>
<feature type="transmembrane region" description="Helical" evidence="6">
    <location>
        <begin position="444"/>
        <end position="465"/>
    </location>
</feature>
<proteinExistence type="predicted"/>
<dbReference type="NCBIfam" id="TIGR00728">
    <property type="entry name" value="OPT_sfam"/>
    <property type="match status" value="1"/>
</dbReference>
<feature type="transmembrane region" description="Helical" evidence="6">
    <location>
        <begin position="191"/>
        <end position="212"/>
    </location>
</feature>
<comment type="caution">
    <text evidence="7">The sequence shown here is derived from an EMBL/GenBank/DDBJ whole genome shotgun (WGS) entry which is preliminary data.</text>
</comment>
<keyword evidence="4 6" id="KW-1133">Transmembrane helix</keyword>
<comment type="subcellular location">
    <subcellularLocation>
        <location evidence="1">Membrane</location>
        <topology evidence="1">Multi-pass membrane protein</topology>
    </subcellularLocation>
</comment>
<dbReference type="InterPro" id="IPR004814">
    <property type="entry name" value="Oligopep_transpt"/>
</dbReference>
<protein>
    <submittedName>
        <fullName evidence="7">Oligopeptide transporter, OPT family</fullName>
    </submittedName>
</protein>
<evidence type="ECO:0000256" key="5">
    <source>
        <dbReference type="ARBA" id="ARBA00023136"/>
    </source>
</evidence>
<keyword evidence="5 6" id="KW-0472">Membrane</keyword>
<keyword evidence="3 6" id="KW-0812">Transmembrane</keyword>
<organism evidence="7 8">
    <name type="scientific">Bacteroides uniformis str. 3978 T3 ii</name>
    <dbReference type="NCBI Taxonomy" id="1339349"/>
    <lineage>
        <taxon>Bacteria</taxon>
        <taxon>Pseudomonadati</taxon>
        <taxon>Bacteroidota</taxon>
        <taxon>Bacteroidia</taxon>
        <taxon>Bacteroidales</taxon>
        <taxon>Bacteroidaceae</taxon>
        <taxon>Bacteroides</taxon>
    </lineage>
</organism>
<accession>A0A078S2Q5</accession>
<evidence type="ECO:0000256" key="4">
    <source>
        <dbReference type="ARBA" id="ARBA00022989"/>
    </source>
</evidence>
<feature type="transmembrane region" description="Helical" evidence="6">
    <location>
        <begin position="303"/>
        <end position="322"/>
    </location>
</feature>
<evidence type="ECO:0000256" key="6">
    <source>
        <dbReference type="SAM" id="Phobius"/>
    </source>
</evidence>
<dbReference type="InterPro" id="IPR045035">
    <property type="entry name" value="YSL-like"/>
</dbReference>
<keyword evidence="2" id="KW-0813">Transport</keyword>
<feature type="transmembrane region" description="Helical" evidence="6">
    <location>
        <begin position="420"/>
        <end position="438"/>
    </location>
</feature>
<feature type="transmembrane region" description="Helical" evidence="6">
    <location>
        <begin position="537"/>
        <end position="562"/>
    </location>
</feature>
<feature type="transmembrane region" description="Helical" evidence="6">
    <location>
        <begin position="486"/>
        <end position="503"/>
    </location>
</feature>
<dbReference type="GO" id="GO:0016020">
    <property type="term" value="C:membrane"/>
    <property type="evidence" value="ECO:0007669"/>
    <property type="project" value="UniProtKB-SubCell"/>
</dbReference>
<evidence type="ECO:0000313" key="8">
    <source>
        <dbReference type="Proteomes" id="UP000028013"/>
    </source>
</evidence>
<feature type="transmembrane region" description="Helical" evidence="6">
    <location>
        <begin position="638"/>
        <end position="656"/>
    </location>
</feature>
<reference evidence="7 8" key="1">
    <citation type="submission" date="2014-04" db="EMBL/GenBank/DDBJ databases">
        <authorList>
            <person name="Sears C."/>
            <person name="Carroll K."/>
            <person name="Sack B.R."/>
            <person name="Qadri F."/>
            <person name="Myers L.L."/>
            <person name="Chung G.-T."/>
            <person name="Escheverria P."/>
            <person name="Fraser C.M."/>
            <person name="Sadzewicz L."/>
            <person name="Shefchek K.A."/>
            <person name="Tallon L."/>
            <person name="Das S.P."/>
            <person name="Daugherty S."/>
            <person name="Mongodin E.F."/>
        </authorList>
    </citation>
    <scope>NUCLEOTIDE SEQUENCE [LARGE SCALE GENOMIC DNA]</scope>
    <source>
        <strain evidence="7 8">3978 T3 ii</strain>
    </source>
</reference>
<dbReference type="EMBL" id="JNHN01000172">
    <property type="protein sequence ID" value="KDS51016.1"/>
    <property type="molecule type" value="Genomic_DNA"/>
</dbReference>
<dbReference type="PANTHER" id="PTHR31645:SF0">
    <property type="entry name" value="OLIGOPEPTIDE TRANSPORTER YGL114W-RELATED"/>
    <property type="match status" value="1"/>
</dbReference>
<evidence type="ECO:0000256" key="3">
    <source>
        <dbReference type="ARBA" id="ARBA00022692"/>
    </source>
</evidence>
<dbReference type="AlphaFoldDB" id="A0A078S2Q5"/>